<reference evidence="1 2" key="1">
    <citation type="submission" date="2016-10" db="EMBL/GenBank/DDBJ databases">
        <authorList>
            <person name="Varghese N."/>
            <person name="Submissions S."/>
        </authorList>
    </citation>
    <scope>NUCLEOTIDE SEQUENCE [LARGE SCALE GENOMIC DNA]</scope>
    <source>
        <strain evidence="1 2">DSM 21822</strain>
    </source>
</reference>
<name>A0A1I4CIA8_9HYPH</name>
<dbReference type="Proteomes" id="UP000323300">
    <property type="component" value="Unassembled WGS sequence"/>
</dbReference>
<sequence length="74" mass="8464">MFEFSVLIDELVESNRLRRKHPLADPLDGPEWQGLHWLVRLFEKSRPETPAKSEHTRSNAWAACVQPAKGQAIA</sequence>
<accession>A0A1I4CIA8</accession>
<evidence type="ECO:0000313" key="1">
    <source>
        <dbReference type="EMBL" id="SFK80982.1"/>
    </source>
</evidence>
<evidence type="ECO:0000313" key="2">
    <source>
        <dbReference type="Proteomes" id="UP000323300"/>
    </source>
</evidence>
<dbReference type="RefSeq" id="WP_149762023.1">
    <property type="nucleotide sequence ID" value="NZ_BSPE01000003.1"/>
</dbReference>
<proteinExistence type="predicted"/>
<dbReference type="AlphaFoldDB" id="A0A1I4CIA8"/>
<protein>
    <submittedName>
        <fullName evidence="1">Uncharacterized protein</fullName>
    </submittedName>
</protein>
<organism evidence="1 2">
    <name type="scientific">Neomesorhizobium albiziae</name>
    <dbReference type="NCBI Taxonomy" id="335020"/>
    <lineage>
        <taxon>Bacteria</taxon>
        <taxon>Pseudomonadati</taxon>
        <taxon>Pseudomonadota</taxon>
        <taxon>Alphaproteobacteria</taxon>
        <taxon>Hyphomicrobiales</taxon>
        <taxon>Phyllobacteriaceae</taxon>
        <taxon>Neomesorhizobium</taxon>
    </lineage>
</organism>
<dbReference type="OrthoDB" id="8420598at2"/>
<gene>
    <name evidence="1" type="ORF">SAMN04488498_11384</name>
</gene>
<keyword evidence="2" id="KW-1185">Reference proteome</keyword>
<dbReference type="EMBL" id="FOSL01000013">
    <property type="protein sequence ID" value="SFK80982.1"/>
    <property type="molecule type" value="Genomic_DNA"/>
</dbReference>